<dbReference type="AlphaFoldDB" id="A0AAV3QZF6"/>
<comment type="pathway">
    <text evidence="1">Glycan metabolism; pectin degradation; 2-dehydro-3-deoxy-D-gluconate from pectin: step 1/5.</text>
</comment>
<gene>
    <name evidence="10" type="ORF">LIER_23927</name>
</gene>
<dbReference type="Proteomes" id="UP001454036">
    <property type="component" value="Unassembled WGS sequence"/>
</dbReference>
<evidence type="ECO:0000256" key="2">
    <source>
        <dbReference type="ARBA" id="ARBA00006027"/>
    </source>
</evidence>
<feature type="domain" description="Pectinesterase inhibitor" evidence="9">
    <location>
        <begin position="4"/>
        <end position="69"/>
    </location>
</feature>
<accession>A0AAV3QZF6</accession>
<proteinExistence type="inferred from homology"/>
<keyword evidence="5" id="KW-0063">Aspartyl esterase</keyword>
<dbReference type="Gene3D" id="2.160.20.10">
    <property type="entry name" value="Single-stranded right-handed beta-helix, Pectin lyase-like"/>
    <property type="match status" value="1"/>
</dbReference>
<reference evidence="10 11" key="1">
    <citation type="submission" date="2024-01" db="EMBL/GenBank/DDBJ databases">
        <title>The complete chloroplast genome sequence of Lithospermum erythrorhizon: insights into the phylogenetic relationship among Boraginaceae species and the maternal lineages of purple gromwells.</title>
        <authorList>
            <person name="Okada T."/>
            <person name="Watanabe K."/>
        </authorList>
    </citation>
    <scope>NUCLEOTIDE SEQUENCE [LARGE SCALE GENOMIC DNA]</scope>
</reference>
<dbReference type="InterPro" id="IPR011050">
    <property type="entry name" value="Pectin_lyase_fold/virulence"/>
</dbReference>
<dbReference type="InterPro" id="IPR006501">
    <property type="entry name" value="Pectinesterase_inhib_dom"/>
</dbReference>
<feature type="domain" description="Pectinesterase catalytic" evidence="8">
    <location>
        <begin position="112"/>
        <end position="232"/>
    </location>
</feature>
<dbReference type="Gene3D" id="1.20.140.40">
    <property type="entry name" value="Invertase/pectin methylesterase inhibitor family protein"/>
    <property type="match status" value="1"/>
</dbReference>
<sequence>MAMSLRRLKQAQEAIKQSSRKKKQDIQTWLSAALTVQETCKEEAEADEPHHVYTRDKMNRLIQLSSNSLGVANRIPEDNSSTPGHHLPDNRFPGWLSTRERRLLQSYTIKADAIVAGDGSGDFKTISEAVQAANGDSFVIYVKAGVYSEKVNINKDGIRLIGDGKDSTVISGSSSVNLARLRYTVTGDGFIARNIRFHTTAGPKGQQAMALYITSDRSPLFKCSIEGYQDMLNFTD</sequence>
<dbReference type="EMBL" id="BAABME010006847">
    <property type="protein sequence ID" value="GAA0169439.1"/>
    <property type="molecule type" value="Genomic_DNA"/>
</dbReference>
<evidence type="ECO:0000259" key="8">
    <source>
        <dbReference type="Pfam" id="PF01095"/>
    </source>
</evidence>
<protein>
    <submittedName>
        <fullName evidence="10">Esterase</fullName>
    </submittedName>
</protein>
<comment type="catalytic activity">
    <reaction evidence="7">
        <text>[(1-&gt;4)-alpha-D-galacturonosyl methyl ester](n) + n H2O = [(1-&gt;4)-alpha-D-galacturonosyl](n) + n methanol + n H(+)</text>
        <dbReference type="Rhea" id="RHEA:22380"/>
        <dbReference type="Rhea" id="RHEA-COMP:14570"/>
        <dbReference type="Rhea" id="RHEA-COMP:14573"/>
        <dbReference type="ChEBI" id="CHEBI:15377"/>
        <dbReference type="ChEBI" id="CHEBI:15378"/>
        <dbReference type="ChEBI" id="CHEBI:17790"/>
        <dbReference type="ChEBI" id="CHEBI:140522"/>
        <dbReference type="ChEBI" id="CHEBI:140523"/>
        <dbReference type="EC" id="3.1.1.11"/>
    </reaction>
</comment>
<comment type="caution">
    <text evidence="10">The sequence shown here is derived from an EMBL/GenBank/DDBJ whole genome shotgun (WGS) entry which is preliminary data.</text>
</comment>
<dbReference type="InterPro" id="IPR000070">
    <property type="entry name" value="Pectinesterase_cat"/>
</dbReference>
<evidence type="ECO:0000313" key="10">
    <source>
        <dbReference type="EMBL" id="GAA0169439.1"/>
    </source>
</evidence>
<dbReference type="GO" id="GO:0042545">
    <property type="term" value="P:cell wall modification"/>
    <property type="evidence" value="ECO:0007669"/>
    <property type="project" value="InterPro"/>
</dbReference>
<dbReference type="SUPFAM" id="SSF51126">
    <property type="entry name" value="Pectin lyase-like"/>
    <property type="match status" value="1"/>
</dbReference>
<evidence type="ECO:0000256" key="7">
    <source>
        <dbReference type="ARBA" id="ARBA00047928"/>
    </source>
</evidence>
<evidence type="ECO:0000256" key="4">
    <source>
        <dbReference type="ARBA" id="ARBA00022801"/>
    </source>
</evidence>
<evidence type="ECO:0000259" key="9">
    <source>
        <dbReference type="Pfam" id="PF04043"/>
    </source>
</evidence>
<evidence type="ECO:0000313" key="11">
    <source>
        <dbReference type="Proteomes" id="UP001454036"/>
    </source>
</evidence>
<dbReference type="InterPro" id="IPR012334">
    <property type="entry name" value="Pectin_lyas_fold"/>
</dbReference>
<dbReference type="SUPFAM" id="SSF101148">
    <property type="entry name" value="Plant invertase/pectin methylesterase inhibitor"/>
    <property type="match status" value="1"/>
</dbReference>
<evidence type="ECO:0000256" key="5">
    <source>
        <dbReference type="ARBA" id="ARBA00023085"/>
    </source>
</evidence>
<evidence type="ECO:0000256" key="3">
    <source>
        <dbReference type="ARBA" id="ARBA00007786"/>
    </source>
</evidence>
<dbReference type="PANTHER" id="PTHR31707">
    <property type="entry name" value="PECTINESTERASE"/>
    <property type="match status" value="1"/>
</dbReference>
<keyword evidence="11" id="KW-1185">Reference proteome</keyword>
<dbReference type="InterPro" id="IPR035513">
    <property type="entry name" value="Invertase/methylesterase_inhib"/>
</dbReference>
<dbReference type="Pfam" id="PF01095">
    <property type="entry name" value="Pectinesterase"/>
    <property type="match status" value="1"/>
</dbReference>
<dbReference type="GO" id="GO:0004857">
    <property type="term" value="F:enzyme inhibitor activity"/>
    <property type="evidence" value="ECO:0007669"/>
    <property type="project" value="InterPro"/>
</dbReference>
<comment type="similarity">
    <text evidence="2">In the N-terminal section; belongs to the PMEI family.</text>
</comment>
<comment type="similarity">
    <text evidence="3">In the C-terminal section; belongs to the pectinesterase family.</text>
</comment>
<keyword evidence="6" id="KW-0961">Cell wall biogenesis/degradation</keyword>
<name>A0AAV3QZF6_LITER</name>
<dbReference type="GO" id="GO:0030599">
    <property type="term" value="F:pectinesterase activity"/>
    <property type="evidence" value="ECO:0007669"/>
    <property type="project" value="UniProtKB-EC"/>
</dbReference>
<evidence type="ECO:0000256" key="1">
    <source>
        <dbReference type="ARBA" id="ARBA00005184"/>
    </source>
</evidence>
<dbReference type="Pfam" id="PF04043">
    <property type="entry name" value="PMEI"/>
    <property type="match status" value="1"/>
</dbReference>
<keyword evidence="4" id="KW-0378">Hydrolase</keyword>
<organism evidence="10 11">
    <name type="scientific">Lithospermum erythrorhizon</name>
    <name type="common">Purple gromwell</name>
    <name type="synonym">Lithospermum officinale var. erythrorhizon</name>
    <dbReference type="NCBI Taxonomy" id="34254"/>
    <lineage>
        <taxon>Eukaryota</taxon>
        <taxon>Viridiplantae</taxon>
        <taxon>Streptophyta</taxon>
        <taxon>Embryophyta</taxon>
        <taxon>Tracheophyta</taxon>
        <taxon>Spermatophyta</taxon>
        <taxon>Magnoliopsida</taxon>
        <taxon>eudicotyledons</taxon>
        <taxon>Gunneridae</taxon>
        <taxon>Pentapetalae</taxon>
        <taxon>asterids</taxon>
        <taxon>lamiids</taxon>
        <taxon>Boraginales</taxon>
        <taxon>Boraginaceae</taxon>
        <taxon>Boraginoideae</taxon>
        <taxon>Lithospermeae</taxon>
        <taxon>Lithospermum</taxon>
    </lineage>
</organism>
<evidence type="ECO:0000256" key="6">
    <source>
        <dbReference type="ARBA" id="ARBA00023316"/>
    </source>
</evidence>